<name>A0A0C5WC22_9FLAO</name>
<dbReference type="STRING" id="1454006.AW14_09560"/>
<dbReference type="KEGG" id="sze:AW14_09560"/>
<keyword evidence="7" id="KW-0808">Transferase</keyword>
<dbReference type="GO" id="GO:0008483">
    <property type="term" value="F:transaminase activity"/>
    <property type="evidence" value="ECO:0007669"/>
    <property type="project" value="UniProtKB-KW"/>
</dbReference>
<dbReference type="InterPro" id="IPR051798">
    <property type="entry name" value="Class-II_PLP-Dep_Aminotrans"/>
</dbReference>
<dbReference type="InterPro" id="IPR027619">
    <property type="entry name" value="C-S_lyase_PatB-like"/>
</dbReference>
<evidence type="ECO:0000259" key="6">
    <source>
        <dbReference type="Pfam" id="PF00155"/>
    </source>
</evidence>
<comment type="similarity">
    <text evidence="5">Belongs to the class-II pyridoxal-phosphate-dependent aminotransferase family. MalY/PatB cystathionine beta-lyase subfamily.</text>
</comment>
<dbReference type="HOGENOM" id="CLU_017584_15_0_10"/>
<keyword evidence="8" id="KW-1185">Reference proteome</keyword>
<dbReference type="InterPro" id="IPR015424">
    <property type="entry name" value="PyrdxlP-dep_Trfase"/>
</dbReference>
<dbReference type="AlphaFoldDB" id="A0A0C5WC22"/>
<evidence type="ECO:0000256" key="3">
    <source>
        <dbReference type="ARBA" id="ARBA00022898"/>
    </source>
</evidence>
<feature type="domain" description="Aminotransferase class I/classII large" evidence="6">
    <location>
        <begin position="41"/>
        <end position="393"/>
    </location>
</feature>
<evidence type="ECO:0000313" key="7">
    <source>
        <dbReference type="EMBL" id="AJR03827.1"/>
    </source>
</evidence>
<evidence type="ECO:0000313" key="8">
    <source>
        <dbReference type="Proteomes" id="UP000032229"/>
    </source>
</evidence>
<proteinExistence type="inferred from homology"/>
<dbReference type="PANTHER" id="PTHR43525">
    <property type="entry name" value="PROTEIN MALY"/>
    <property type="match status" value="1"/>
</dbReference>
<gene>
    <name evidence="7" type="ORF">AW14_09560</name>
</gene>
<dbReference type="PATRIC" id="fig|1454006.5.peg.1893"/>
<dbReference type="NCBIfam" id="TIGR04350">
    <property type="entry name" value="C_S_lyase_PatB"/>
    <property type="match status" value="1"/>
</dbReference>
<dbReference type="RefSeq" id="WP_044639581.1">
    <property type="nucleotide sequence ID" value="NZ_CP007202.1"/>
</dbReference>
<dbReference type="Proteomes" id="UP000032229">
    <property type="component" value="Chromosome"/>
</dbReference>
<evidence type="ECO:0000256" key="5">
    <source>
        <dbReference type="ARBA" id="ARBA00037974"/>
    </source>
</evidence>
<dbReference type="OrthoDB" id="9802872at2"/>
<organism evidence="7 8">
    <name type="scientific">Siansivirga zeaxanthinifaciens CC-SAMT-1</name>
    <dbReference type="NCBI Taxonomy" id="1454006"/>
    <lineage>
        <taxon>Bacteria</taxon>
        <taxon>Pseudomonadati</taxon>
        <taxon>Bacteroidota</taxon>
        <taxon>Flavobacteriia</taxon>
        <taxon>Flavobacteriales</taxon>
        <taxon>Flavobacteriaceae</taxon>
        <taxon>Siansivirga</taxon>
    </lineage>
</organism>
<evidence type="ECO:0000256" key="4">
    <source>
        <dbReference type="ARBA" id="ARBA00023239"/>
    </source>
</evidence>
<dbReference type="Pfam" id="PF00155">
    <property type="entry name" value="Aminotran_1_2"/>
    <property type="match status" value="1"/>
</dbReference>
<keyword evidence="4" id="KW-0456">Lyase</keyword>
<evidence type="ECO:0000256" key="1">
    <source>
        <dbReference type="ARBA" id="ARBA00001933"/>
    </source>
</evidence>
<evidence type="ECO:0000256" key="2">
    <source>
        <dbReference type="ARBA" id="ARBA00012224"/>
    </source>
</evidence>
<dbReference type="Gene3D" id="3.90.1150.10">
    <property type="entry name" value="Aspartate Aminotransferase, domain 1"/>
    <property type="match status" value="1"/>
</dbReference>
<dbReference type="GO" id="GO:0030170">
    <property type="term" value="F:pyridoxal phosphate binding"/>
    <property type="evidence" value="ECO:0007669"/>
    <property type="project" value="InterPro"/>
</dbReference>
<dbReference type="EC" id="4.4.1.13" evidence="2"/>
<dbReference type="SUPFAM" id="SSF53383">
    <property type="entry name" value="PLP-dependent transferases"/>
    <property type="match status" value="1"/>
</dbReference>
<keyword evidence="3" id="KW-0663">Pyridoxal phosphate</keyword>
<keyword evidence="7" id="KW-0032">Aminotransferase</keyword>
<sequence length="403" mass="46569">MYNFDEVINRKNTNSISYEGWKSSYEHLKVDGAFPFGDDYIRMWVADMDFATPPEIIEAIKERLDKKILGYTQIFDSKYYETLEKWFLEQYHWEINTKEIVISPGVVPALLRLVPLLIKPDENILISTPSYGPFNLAGTYHNRQVFNSKLRKNNHRFEMDFADLEQKIKDPSLNIKLFILCNPHNPTGSVWTKEELYTLGKICLDNNVWIISDEIHCDLLRTGKQHIPLATIFKETDRIVTCTAPSKTFNLAGSLMSNIFIKNESVRKQYQETYHEVLSPLNIAATQAAYSKCLPWLEALKQYLDANFQLLETILLKELPHAKFSIPEATYLAWIDISYYIKNLPNKHKLTEFFIKNAGVVVEDENKFVNHSAGFIRLNIACSQAVLIEGLNKITNSLKTINQ</sequence>
<dbReference type="CDD" id="cd00609">
    <property type="entry name" value="AAT_like"/>
    <property type="match status" value="1"/>
</dbReference>
<dbReference type="EMBL" id="CP007202">
    <property type="protein sequence ID" value="AJR03827.1"/>
    <property type="molecule type" value="Genomic_DNA"/>
</dbReference>
<comment type="cofactor">
    <cofactor evidence="1">
        <name>pyridoxal 5'-phosphate</name>
        <dbReference type="ChEBI" id="CHEBI:597326"/>
    </cofactor>
</comment>
<dbReference type="InterPro" id="IPR015421">
    <property type="entry name" value="PyrdxlP-dep_Trfase_major"/>
</dbReference>
<dbReference type="InterPro" id="IPR015422">
    <property type="entry name" value="PyrdxlP-dep_Trfase_small"/>
</dbReference>
<reference evidence="7 8" key="1">
    <citation type="submission" date="2014-02" db="EMBL/GenBank/DDBJ databases">
        <authorList>
            <person name="Young C.-C."/>
            <person name="Hameed A."/>
            <person name="Huang H.-C."/>
            <person name="Shahina M."/>
        </authorList>
    </citation>
    <scope>NUCLEOTIDE SEQUENCE [LARGE SCALE GENOMIC DNA]</scope>
    <source>
        <strain evidence="7 8">CC-SAMT-1</strain>
    </source>
</reference>
<protein>
    <recommendedName>
        <fullName evidence="2">cysteine-S-conjugate beta-lyase</fullName>
        <ecNumber evidence="2">4.4.1.13</ecNumber>
    </recommendedName>
</protein>
<dbReference type="InterPro" id="IPR004839">
    <property type="entry name" value="Aminotransferase_I/II_large"/>
</dbReference>
<accession>A0A0C5WC22</accession>
<dbReference type="Gene3D" id="3.40.640.10">
    <property type="entry name" value="Type I PLP-dependent aspartate aminotransferase-like (Major domain)"/>
    <property type="match status" value="1"/>
</dbReference>
<dbReference type="GO" id="GO:0047804">
    <property type="term" value="F:cysteine-S-conjugate beta-lyase activity"/>
    <property type="evidence" value="ECO:0007669"/>
    <property type="project" value="UniProtKB-EC"/>
</dbReference>
<dbReference type="PANTHER" id="PTHR43525:SF1">
    <property type="entry name" value="PROTEIN MALY"/>
    <property type="match status" value="1"/>
</dbReference>